<keyword evidence="5 7" id="KW-0645">Protease</keyword>
<keyword evidence="12" id="KW-1185">Reference proteome</keyword>
<dbReference type="PROSITE" id="PS00761">
    <property type="entry name" value="SPASE_I_3"/>
    <property type="match status" value="1"/>
</dbReference>
<dbReference type="RefSeq" id="WP_393009737.1">
    <property type="nucleotide sequence ID" value="NZ_JAZAQF010000001.1"/>
</dbReference>
<comment type="caution">
    <text evidence="11">The sequence shown here is derived from an EMBL/GenBank/DDBJ whole genome shotgun (WGS) entry which is preliminary data.</text>
</comment>
<evidence type="ECO:0000259" key="10">
    <source>
        <dbReference type="Pfam" id="PF10502"/>
    </source>
</evidence>
<feature type="domain" description="Peptidase S26" evidence="10">
    <location>
        <begin position="27"/>
        <end position="188"/>
    </location>
</feature>
<dbReference type="GO" id="GO:0009003">
    <property type="term" value="F:signal peptidase activity"/>
    <property type="evidence" value="ECO:0007669"/>
    <property type="project" value="UniProtKB-EC"/>
</dbReference>
<gene>
    <name evidence="11" type="primary">lepB</name>
    <name evidence="11" type="ORF">VPK24_00455</name>
</gene>
<sequence>MAPLSQDSADRPKSSPLPDRPSGWQRWRESVQIIGIALVLALLIRTFVAEPRVIPSESMYPTLAVGDRLVVEKISHWFRPLQQGDIVVFAPPPQLQALGYPRDQAFIKRVIGFPGQTIAVKNGQVYVDGQPLTEPYTLEPPTYELAPVTVPAQMLFVMGDNRNNSNDSHVWGFLPIENAIGRAWWRFWPLDRFGLTSR</sequence>
<evidence type="ECO:0000256" key="4">
    <source>
        <dbReference type="ARBA" id="ARBA00013208"/>
    </source>
</evidence>
<evidence type="ECO:0000256" key="8">
    <source>
        <dbReference type="RuleBase" id="RU362042"/>
    </source>
</evidence>
<dbReference type="PROSITE" id="PS00760">
    <property type="entry name" value="SPASE_I_2"/>
    <property type="match status" value="1"/>
</dbReference>
<dbReference type="InterPro" id="IPR019757">
    <property type="entry name" value="Pept_S26A_signal_pept_1_Lys-AS"/>
</dbReference>
<keyword evidence="6 7" id="KW-0378">Hydrolase</keyword>
<evidence type="ECO:0000256" key="5">
    <source>
        <dbReference type="ARBA" id="ARBA00022670"/>
    </source>
</evidence>
<evidence type="ECO:0000313" key="11">
    <source>
        <dbReference type="EMBL" id="MFG3816091.1"/>
    </source>
</evidence>
<dbReference type="PROSITE" id="PS00501">
    <property type="entry name" value="SPASE_I_1"/>
    <property type="match status" value="1"/>
</dbReference>
<dbReference type="PANTHER" id="PTHR43390">
    <property type="entry name" value="SIGNAL PEPTIDASE I"/>
    <property type="match status" value="1"/>
</dbReference>
<dbReference type="PANTHER" id="PTHR43390:SF1">
    <property type="entry name" value="CHLOROPLAST PROCESSING PEPTIDASE"/>
    <property type="match status" value="1"/>
</dbReference>
<dbReference type="InterPro" id="IPR019533">
    <property type="entry name" value="Peptidase_S26"/>
</dbReference>
<dbReference type="SUPFAM" id="SSF51306">
    <property type="entry name" value="LexA/Signal peptidase"/>
    <property type="match status" value="1"/>
</dbReference>
<dbReference type="EMBL" id="JAZAQF010000001">
    <property type="protein sequence ID" value="MFG3816091.1"/>
    <property type="molecule type" value="Genomic_DNA"/>
</dbReference>
<evidence type="ECO:0000256" key="1">
    <source>
        <dbReference type="ARBA" id="ARBA00000677"/>
    </source>
</evidence>
<comment type="catalytic activity">
    <reaction evidence="1 7">
        <text>Cleavage of hydrophobic, N-terminal signal or leader sequences from secreted and periplasmic proteins.</text>
        <dbReference type="EC" id="3.4.21.89"/>
    </reaction>
</comment>
<evidence type="ECO:0000256" key="7">
    <source>
        <dbReference type="RuleBase" id="RU003993"/>
    </source>
</evidence>
<dbReference type="InterPro" id="IPR019756">
    <property type="entry name" value="Pept_S26A_signal_pept_1_Ser-AS"/>
</dbReference>
<name>A0ABW7C822_9CYAN</name>
<proteinExistence type="inferred from homology"/>
<reference evidence="12" key="1">
    <citation type="journal article" date="2024" name="Algal Res.">
        <title>Biochemical, toxicological and genomic investigation of a high-biomass producing Limnothrix strain isolated from Italian shallow drinking water reservoir.</title>
        <authorList>
            <person name="Simonazzi M."/>
            <person name="Shishido T.K."/>
            <person name="Delbaje E."/>
            <person name="Wahlsten M."/>
            <person name="Fewer D.P."/>
            <person name="Sivonen K."/>
            <person name="Pezzolesi L."/>
            <person name="Pistocchi R."/>
        </authorList>
    </citation>
    <scope>NUCLEOTIDE SEQUENCE [LARGE SCALE GENOMIC DNA]</scope>
    <source>
        <strain evidence="12">LRLZ20PSL1</strain>
    </source>
</reference>
<dbReference type="Pfam" id="PF10502">
    <property type="entry name" value="Peptidase_S26"/>
    <property type="match status" value="1"/>
</dbReference>
<evidence type="ECO:0000256" key="2">
    <source>
        <dbReference type="ARBA" id="ARBA00004401"/>
    </source>
</evidence>
<dbReference type="CDD" id="cd06530">
    <property type="entry name" value="S26_SPase_I"/>
    <property type="match status" value="1"/>
</dbReference>
<feature type="region of interest" description="Disordered" evidence="9">
    <location>
        <begin position="1"/>
        <end position="23"/>
    </location>
</feature>
<evidence type="ECO:0000256" key="6">
    <source>
        <dbReference type="ARBA" id="ARBA00022801"/>
    </source>
</evidence>
<dbReference type="InterPro" id="IPR000223">
    <property type="entry name" value="Pept_S26A_signal_pept_1"/>
</dbReference>
<dbReference type="EC" id="3.4.21.89" evidence="4 7"/>
<dbReference type="PRINTS" id="PR00727">
    <property type="entry name" value="LEADERPTASE"/>
</dbReference>
<dbReference type="InterPro" id="IPR019758">
    <property type="entry name" value="Pept_S26A_signal_pept_1_CS"/>
</dbReference>
<organism evidence="11 12">
    <name type="scientific">Limnothrix redekei LRLZ20PSL1</name>
    <dbReference type="NCBI Taxonomy" id="3112953"/>
    <lineage>
        <taxon>Bacteria</taxon>
        <taxon>Bacillati</taxon>
        <taxon>Cyanobacteriota</taxon>
        <taxon>Cyanophyceae</taxon>
        <taxon>Pseudanabaenales</taxon>
        <taxon>Pseudanabaenaceae</taxon>
        <taxon>Limnothrix</taxon>
    </lineage>
</organism>
<protein>
    <recommendedName>
        <fullName evidence="4 7">Signal peptidase I</fullName>
        <ecNumber evidence="4 7">3.4.21.89</ecNumber>
    </recommendedName>
</protein>
<dbReference type="Proteomes" id="UP001604335">
    <property type="component" value="Unassembled WGS sequence"/>
</dbReference>
<dbReference type="Gene3D" id="2.10.109.10">
    <property type="entry name" value="Umud Fragment, subunit A"/>
    <property type="match status" value="1"/>
</dbReference>
<comment type="subcellular location">
    <subcellularLocation>
        <location evidence="2">Cell membrane</location>
        <topology evidence="2">Single-pass type II membrane protein</topology>
    </subcellularLocation>
    <subcellularLocation>
        <location evidence="8">Membrane</location>
        <topology evidence="8">Single-pass type II membrane protein</topology>
    </subcellularLocation>
</comment>
<dbReference type="NCBIfam" id="TIGR02227">
    <property type="entry name" value="sigpep_I_bact"/>
    <property type="match status" value="1"/>
</dbReference>
<evidence type="ECO:0000256" key="9">
    <source>
        <dbReference type="SAM" id="MobiDB-lite"/>
    </source>
</evidence>
<evidence type="ECO:0000256" key="3">
    <source>
        <dbReference type="ARBA" id="ARBA00009370"/>
    </source>
</evidence>
<comment type="similarity">
    <text evidence="3 8">Belongs to the peptidase S26 family.</text>
</comment>
<accession>A0ABW7C822</accession>
<dbReference type="InterPro" id="IPR036286">
    <property type="entry name" value="LexA/Signal_pep-like_sf"/>
</dbReference>
<evidence type="ECO:0000313" key="12">
    <source>
        <dbReference type="Proteomes" id="UP001604335"/>
    </source>
</evidence>